<dbReference type="InterPro" id="IPR001952">
    <property type="entry name" value="Alkaline_phosphatase"/>
</dbReference>
<evidence type="ECO:0000256" key="2">
    <source>
        <dbReference type="PIRSR" id="PIRSR601952-1"/>
    </source>
</evidence>
<dbReference type="OrthoDB" id="9794455at2"/>
<evidence type="ECO:0000313" key="6">
    <source>
        <dbReference type="EMBL" id="TWI73985.1"/>
    </source>
</evidence>
<sequence length="516" mass="55895">MSIFRSRKAGGKKVSCLLSALACCLFCLSLPALADSPLHRGKPAKYVFLFVGDGLGIPHRQAPEAFLAAMEGKAYGDVKMTMNTFPAQGVTTTYANDRFIIGSAASATALASGFTTNIGFIGMDPNLKPVRSIAQMAKERGMKVGIVSSVSIDHATPAAFYAHQPHRSMYHEIAHDLADSGFDYFGGGGLRDPEGTRSKAPRGDALEKARRNGYTIATDRRSFEKAKPGQKLIAWNANLPDGKALPYAMDATKEDISLAEFTRKGIELLNNSRGFFMMVEGGKIDWASHANDAAATIHDTLAFDAAIDEALAFAKKHPKDTLIVVTGDHECGGMTIGFAGTKYESAHEILKNQKISFQRFEDMLADYRKSHQGKASFEDMIPLVEANFGLKFDGTGPMGLKDYEIRSLREAFVHSMAGLREKGKGESYLLYGDYDPFSIKVTHILNQKAGIAWTSYSHTGAPVITSAMGVGEEVFNGYYHQSDLGKKLLSTMGFSPRYADAAPETGEIRQAAAAGF</sequence>
<dbReference type="Gene3D" id="3.40.720.10">
    <property type="entry name" value="Alkaline Phosphatase, subunit A"/>
    <property type="match status" value="1"/>
</dbReference>
<dbReference type="Gene3D" id="1.10.60.40">
    <property type="match status" value="1"/>
</dbReference>
<feature type="binding site" evidence="3">
    <location>
        <position position="53"/>
    </location>
    <ligand>
        <name>Mg(2+)</name>
        <dbReference type="ChEBI" id="CHEBI:18420"/>
    </ligand>
</feature>
<dbReference type="SMART" id="SM00098">
    <property type="entry name" value="alkPPc"/>
    <property type="match status" value="1"/>
</dbReference>
<feature type="binding site" evidence="3">
    <location>
        <position position="328"/>
    </location>
    <ligand>
        <name>Zn(2+)</name>
        <dbReference type="ChEBI" id="CHEBI:29105"/>
        <label>2</label>
    </ligand>
</feature>
<feature type="binding site" evidence="3">
    <location>
        <position position="154"/>
    </location>
    <ligand>
        <name>Mg(2+)</name>
        <dbReference type="ChEBI" id="CHEBI:18420"/>
    </ligand>
</feature>
<dbReference type="EMBL" id="VLLC01000007">
    <property type="protein sequence ID" value="TWI73985.1"/>
    <property type="molecule type" value="Genomic_DNA"/>
</dbReference>
<keyword evidence="5" id="KW-0732">Signal</keyword>
<protein>
    <submittedName>
        <fullName evidence="6">Alkaline phosphatase</fullName>
    </submittedName>
</protein>
<feature type="binding site" evidence="3">
    <location>
        <position position="156"/>
    </location>
    <ligand>
        <name>Mg(2+)</name>
        <dbReference type="ChEBI" id="CHEBI:18420"/>
    </ligand>
</feature>
<dbReference type="Proteomes" id="UP000318307">
    <property type="component" value="Unassembled WGS sequence"/>
</dbReference>
<evidence type="ECO:0000313" key="7">
    <source>
        <dbReference type="Proteomes" id="UP000318307"/>
    </source>
</evidence>
<comment type="cofactor">
    <cofactor evidence="3">
        <name>Zn(2+)</name>
        <dbReference type="ChEBI" id="CHEBI:29105"/>
    </cofactor>
    <text evidence="3">Binds 2 Zn(2+) ions.</text>
</comment>
<proteinExistence type="inferred from homology"/>
<organism evidence="6 7">
    <name type="scientific">Desulfobotulus alkaliphilus</name>
    <dbReference type="NCBI Taxonomy" id="622671"/>
    <lineage>
        <taxon>Bacteria</taxon>
        <taxon>Pseudomonadati</taxon>
        <taxon>Thermodesulfobacteriota</taxon>
        <taxon>Desulfobacteria</taxon>
        <taxon>Desulfobacterales</taxon>
        <taxon>Desulfobacteraceae</taxon>
        <taxon>Desulfobotulus</taxon>
    </lineage>
</organism>
<evidence type="ECO:0000256" key="3">
    <source>
        <dbReference type="PIRSR" id="PIRSR601952-2"/>
    </source>
</evidence>
<feature type="binding site" evidence="3">
    <location>
        <position position="329"/>
    </location>
    <ligand>
        <name>Zn(2+)</name>
        <dbReference type="ChEBI" id="CHEBI:29105"/>
        <label>2</label>
    </ligand>
</feature>
<dbReference type="PRINTS" id="PR00113">
    <property type="entry name" value="ALKPHPHTASE"/>
</dbReference>
<comment type="caution">
    <text evidence="6">The sequence shown here is derived from an EMBL/GenBank/DDBJ whole genome shotgun (WGS) entry which is preliminary data.</text>
</comment>
<keyword evidence="7" id="KW-1185">Reference proteome</keyword>
<dbReference type="SUPFAM" id="SSF53649">
    <property type="entry name" value="Alkaline phosphatase-like"/>
    <property type="match status" value="1"/>
</dbReference>
<dbReference type="PANTHER" id="PTHR11596:SF5">
    <property type="entry name" value="ALKALINE PHOSPHATASE"/>
    <property type="match status" value="1"/>
</dbReference>
<keyword evidence="3" id="KW-0479">Metal-binding</keyword>
<dbReference type="GO" id="GO:0046872">
    <property type="term" value="F:metal ion binding"/>
    <property type="evidence" value="ECO:0007669"/>
    <property type="project" value="UniProtKB-KW"/>
</dbReference>
<keyword evidence="3" id="KW-0460">Magnesium</keyword>
<dbReference type="Pfam" id="PF00245">
    <property type="entry name" value="Alk_phosphatase"/>
    <property type="match status" value="1"/>
</dbReference>
<keyword evidence="1" id="KW-0597">Phosphoprotein</keyword>
<feature type="binding site" evidence="3">
    <location>
        <position position="280"/>
    </location>
    <ligand>
        <name>Mg(2+)</name>
        <dbReference type="ChEBI" id="CHEBI:18420"/>
    </ligand>
</feature>
<dbReference type="GO" id="GO:0004035">
    <property type="term" value="F:alkaline phosphatase activity"/>
    <property type="evidence" value="ECO:0007669"/>
    <property type="project" value="TreeGrafter"/>
</dbReference>
<evidence type="ECO:0000256" key="5">
    <source>
        <dbReference type="SAM" id="SignalP"/>
    </source>
</evidence>
<dbReference type="RefSeq" id="WP_144683439.1">
    <property type="nucleotide sequence ID" value="NZ_VLLC01000007.1"/>
</dbReference>
<evidence type="ECO:0000256" key="4">
    <source>
        <dbReference type="RuleBase" id="RU003946"/>
    </source>
</evidence>
<dbReference type="CDD" id="cd16012">
    <property type="entry name" value="ALP"/>
    <property type="match status" value="1"/>
</dbReference>
<feature type="active site" description="Phosphoserine intermediate" evidence="2">
    <location>
        <position position="103"/>
    </location>
</feature>
<keyword evidence="3" id="KW-0862">Zinc</keyword>
<feature type="signal peptide" evidence="5">
    <location>
        <begin position="1"/>
        <end position="34"/>
    </location>
</feature>
<feature type="binding site" evidence="3">
    <location>
        <position position="285"/>
    </location>
    <ligand>
        <name>Zn(2+)</name>
        <dbReference type="ChEBI" id="CHEBI:29105"/>
        <label>2</label>
    </ligand>
</feature>
<accession>A0A562RY58</accession>
<evidence type="ECO:0000256" key="1">
    <source>
        <dbReference type="ARBA" id="ARBA00022553"/>
    </source>
</evidence>
<feature type="binding site" evidence="3">
    <location>
        <position position="53"/>
    </location>
    <ligand>
        <name>Zn(2+)</name>
        <dbReference type="ChEBI" id="CHEBI:29105"/>
        <label>2</label>
    </ligand>
</feature>
<feature type="binding site" evidence="3">
    <location>
        <position position="289"/>
    </location>
    <ligand>
        <name>Zn(2+)</name>
        <dbReference type="ChEBI" id="CHEBI:29105"/>
        <label>2</label>
    </ligand>
</feature>
<dbReference type="PANTHER" id="PTHR11596">
    <property type="entry name" value="ALKALINE PHOSPHATASE"/>
    <property type="match status" value="1"/>
</dbReference>
<comment type="similarity">
    <text evidence="4">Belongs to the alkaline phosphatase family.</text>
</comment>
<gene>
    <name evidence="6" type="ORF">LZ24_01215</name>
</gene>
<feature type="binding site" evidence="3">
    <location>
        <position position="458"/>
    </location>
    <ligand>
        <name>Zn(2+)</name>
        <dbReference type="ChEBI" id="CHEBI:29105"/>
        <label>2</label>
    </ligand>
</feature>
<comment type="cofactor">
    <cofactor evidence="3">
        <name>Mg(2+)</name>
        <dbReference type="ChEBI" id="CHEBI:18420"/>
    </cofactor>
    <text evidence="3">Binds 1 Mg(2+) ion.</text>
</comment>
<dbReference type="AlphaFoldDB" id="A0A562RY58"/>
<name>A0A562RY58_9BACT</name>
<dbReference type="InterPro" id="IPR017850">
    <property type="entry name" value="Alkaline_phosphatase_core_sf"/>
</dbReference>
<reference evidence="6 7" key="1">
    <citation type="submission" date="2019-07" db="EMBL/GenBank/DDBJ databases">
        <title>Genome sequencing of 100 strains of the haloalkaliphilic chemolithoautotrophic sulfur-oxidizing bacterium Thioalkalivibrio.</title>
        <authorList>
            <person name="Muyzer G."/>
        </authorList>
    </citation>
    <scope>NUCLEOTIDE SEQUENCE [LARGE SCALE GENOMIC DNA]</scope>
    <source>
        <strain evidence="6 7">ASO4-4</strain>
    </source>
</reference>
<feature type="chain" id="PRO_5021947244" evidence="5">
    <location>
        <begin position="35"/>
        <end position="516"/>
    </location>
</feature>